<reference evidence="2 3" key="1">
    <citation type="journal article" date="2019" name="Sci. Rep.">
        <title>A high-quality genome of Eragrostis curvula grass provides insights into Poaceae evolution and supports new strategies to enhance forage quality.</title>
        <authorList>
            <person name="Carballo J."/>
            <person name="Santos B.A.C.M."/>
            <person name="Zappacosta D."/>
            <person name="Garbus I."/>
            <person name="Selva J.P."/>
            <person name="Gallo C.A."/>
            <person name="Diaz A."/>
            <person name="Albertini E."/>
            <person name="Caccamo M."/>
            <person name="Echenique V."/>
        </authorList>
    </citation>
    <scope>NUCLEOTIDE SEQUENCE [LARGE SCALE GENOMIC DNA]</scope>
    <source>
        <strain evidence="3">cv. Victoria</strain>
        <tissue evidence="2">Leaf</tissue>
    </source>
</reference>
<dbReference type="PANTHER" id="PTHR33116:SF78">
    <property type="entry name" value="OS12G0587133 PROTEIN"/>
    <property type="match status" value="1"/>
</dbReference>
<organism evidence="2 3">
    <name type="scientific">Eragrostis curvula</name>
    <name type="common">weeping love grass</name>
    <dbReference type="NCBI Taxonomy" id="38414"/>
    <lineage>
        <taxon>Eukaryota</taxon>
        <taxon>Viridiplantae</taxon>
        <taxon>Streptophyta</taxon>
        <taxon>Embryophyta</taxon>
        <taxon>Tracheophyta</taxon>
        <taxon>Spermatophyta</taxon>
        <taxon>Magnoliopsida</taxon>
        <taxon>Liliopsida</taxon>
        <taxon>Poales</taxon>
        <taxon>Poaceae</taxon>
        <taxon>PACMAD clade</taxon>
        <taxon>Chloridoideae</taxon>
        <taxon>Eragrostideae</taxon>
        <taxon>Eragrostidinae</taxon>
        <taxon>Eragrostis</taxon>
    </lineage>
</organism>
<dbReference type="EMBL" id="RWGY01000009">
    <property type="protein sequence ID" value="TVU34343.1"/>
    <property type="molecule type" value="Genomic_DNA"/>
</dbReference>
<dbReference type="Gramene" id="TVU34343">
    <property type="protein sequence ID" value="TVU34343"/>
    <property type="gene ID" value="EJB05_16174"/>
</dbReference>
<gene>
    <name evidence="2" type="ORF">EJB05_16174</name>
</gene>
<dbReference type="PANTHER" id="PTHR33116">
    <property type="entry name" value="REVERSE TRANSCRIPTASE ZINC-BINDING DOMAIN-CONTAINING PROTEIN-RELATED-RELATED"/>
    <property type="match status" value="1"/>
</dbReference>
<feature type="non-terminal residue" evidence="2">
    <location>
        <position position="1"/>
    </location>
</feature>
<protein>
    <recommendedName>
        <fullName evidence="1">Reverse transcriptase zinc-binding domain-containing protein</fullName>
    </recommendedName>
</protein>
<feature type="domain" description="Reverse transcriptase zinc-binding" evidence="1">
    <location>
        <begin position="22"/>
        <end position="78"/>
    </location>
</feature>
<comment type="caution">
    <text evidence="2">The sequence shown here is derived from an EMBL/GenBank/DDBJ whole genome shotgun (WGS) entry which is preliminary data.</text>
</comment>
<evidence type="ECO:0000259" key="1">
    <source>
        <dbReference type="Pfam" id="PF13966"/>
    </source>
</evidence>
<dbReference type="OrthoDB" id="667521at2759"/>
<proteinExistence type="predicted"/>
<evidence type="ECO:0000313" key="3">
    <source>
        <dbReference type="Proteomes" id="UP000324897"/>
    </source>
</evidence>
<evidence type="ECO:0000313" key="2">
    <source>
        <dbReference type="EMBL" id="TVU34343.1"/>
    </source>
</evidence>
<sequence>MTTWSSVKFRWMLSLQTFGIFAPPKCKFFLWLAHQRRLSTRDRLFRHNMRDSGECPFCTPSEDIGHLFLRCPRAISIWHALGLPTPHSDRTLEELWQNLGALNSTKPKIRSAVLMVILWNIWKCRNAKIFRHEDESNSSVVARCIEDQTLWSNSLMNFTDMMKSKNRDVTSRCQQPACLANAWQKAQHA</sequence>
<dbReference type="Proteomes" id="UP000324897">
    <property type="component" value="Unassembled WGS sequence"/>
</dbReference>
<keyword evidence="3" id="KW-1185">Reference proteome</keyword>
<dbReference type="InterPro" id="IPR026960">
    <property type="entry name" value="RVT-Znf"/>
</dbReference>
<dbReference type="Pfam" id="PF13966">
    <property type="entry name" value="zf-RVT"/>
    <property type="match status" value="1"/>
</dbReference>
<dbReference type="AlphaFoldDB" id="A0A5J9VE81"/>
<accession>A0A5J9VE81</accession>
<name>A0A5J9VE81_9POAL</name>